<sequence>MSYRSRRGILSSRSFVVAILAVFILASILSPVLAGWTVASVLGREGDVHSWLALTAAYTLFFVALGGLCSYRLAATVRERS</sequence>
<organism evidence="2 3">
    <name type="scientific">Natronorubrum texcoconense</name>
    <dbReference type="NCBI Taxonomy" id="1095776"/>
    <lineage>
        <taxon>Archaea</taxon>
        <taxon>Methanobacteriati</taxon>
        <taxon>Methanobacteriota</taxon>
        <taxon>Stenosarchaea group</taxon>
        <taxon>Halobacteria</taxon>
        <taxon>Halobacteriales</taxon>
        <taxon>Natrialbaceae</taxon>
        <taxon>Natronorubrum</taxon>
    </lineage>
</organism>
<keyword evidence="1" id="KW-1133">Transmembrane helix</keyword>
<feature type="transmembrane region" description="Helical" evidence="1">
    <location>
        <begin position="50"/>
        <end position="71"/>
    </location>
</feature>
<evidence type="ECO:0000313" key="2">
    <source>
        <dbReference type="EMBL" id="SDJ95265.1"/>
    </source>
</evidence>
<reference evidence="3" key="1">
    <citation type="submission" date="2016-10" db="EMBL/GenBank/DDBJ databases">
        <authorList>
            <person name="Varghese N."/>
            <person name="Submissions S."/>
        </authorList>
    </citation>
    <scope>NUCLEOTIDE SEQUENCE [LARGE SCALE GENOMIC DNA]</scope>
    <source>
        <strain evidence="3">B4,CECT 8067,JCM 17497</strain>
    </source>
</reference>
<protein>
    <submittedName>
        <fullName evidence="2">Uncharacterized protein</fullName>
    </submittedName>
</protein>
<name>A0A1G8XZE1_9EURY</name>
<gene>
    <name evidence="2" type="ORF">SAMN04515672_1941</name>
</gene>
<dbReference type="Proteomes" id="UP000198882">
    <property type="component" value="Unassembled WGS sequence"/>
</dbReference>
<dbReference type="EMBL" id="FNFE01000002">
    <property type="protein sequence ID" value="SDJ95265.1"/>
    <property type="molecule type" value="Genomic_DNA"/>
</dbReference>
<dbReference type="AlphaFoldDB" id="A0A1G8XZE1"/>
<keyword evidence="3" id="KW-1185">Reference proteome</keyword>
<dbReference type="RefSeq" id="WP_090304953.1">
    <property type="nucleotide sequence ID" value="NZ_FNFE01000002.1"/>
</dbReference>
<proteinExistence type="predicted"/>
<keyword evidence="1" id="KW-0812">Transmembrane</keyword>
<evidence type="ECO:0000256" key="1">
    <source>
        <dbReference type="SAM" id="Phobius"/>
    </source>
</evidence>
<keyword evidence="1" id="KW-0472">Membrane</keyword>
<accession>A0A1G8XZE1</accession>
<evidence type="ECO:0000313" key="3">
    <source>
        <dbReference type="Proteomes" id="UP000198882"/>
    </source>
</evidence>